<name>A0A917ML10_9MICO</name>
<dbReference type="EMBL" id="BMJY01000003">
    <property type="protein sequence ID" value="GGH39662.1"/>
    <property type="molecule type" value="Genomic_DNA"/>
</dbReference>
<sequence length="371" mass="40950">MDIRIDPVHVPARLEDADAEDFLELVRLGNEAWRRQSGTDLHDDDPRDLLARWRDAEYYTHLGVAARASGDPDGPVLGVGTLTIENTIRRSAEIEVCLADLDEHAAREVGDALTADIERRALDLGRSVLQGYTIHQAVPVEDRLVPPTGAGWIPAADEPTRRMLRNGYALGQVERISVFDLRGSFDAVDRLLAESLARAGAEYRPVWWAGRTPDEYAAGYAAAIARMSTDVPLGALSTEQAHWDAARVHRRDEQHEKAGALMGVTLVIHVPTGEVAAFNELFIGVDRTRPTEQWGTLVMPEHRGRRLGAIVKCVGLQRWREVAPESPCVSTGNAEENRFMLDVNEAVGFLPASYAGMWEKRLVRSASPASR</sequence>
<accession>A0A917ML10</accession>
<protein>
    <recommendedName>
        <fullName evidence="3">N-acetyltransferase domain-containing protein</fullName>
    </recommendedName>
</protein>
<reference evidence="1" key="2">
    <citation type="submission" date="2020-09" db="EMBL/GenBank/DDBJ databases">
        <authorList>
            <person name="Sun Q."/>
            <person name="Zhou Y."/>
        </authorList>
    </citation>
    <scope>NUCLEOTIDE SEQUENCE</scope>
    <source>
        <strain evidence="1">CGMCC 1.15794</strain>
    </source>
</reference>
<dbReference type="AlphaFoldDB" id="A0A917ML10"/>
<evidence type="ECO:0000313" key="2">
    <source>
        <dbReference type="Proteomes" id="UP000657592"/>
    </source>
</evidence>
<dbReference type="Proteomes" id="UP000657592">
    <property type="component" value="Unassembled WGS sequence"/>
</dbReference>
<proteinExistence type="predicted"/>
<gene>
    <name evidence="1" type="ORF">GCM10010921_11040</name>
</gene>
<dbReference type="RefSeq" id="WP_188755256.1">
    <property type="nucleotide sequence ID" value="NZ_BMJY01000003.1"/>
</dbReference>
<evidence type="ECO:0000313" key="1">
    <source>
        <dbReference type="EMBL" id="GGH39662.1"/>
    </source>
</evidence>
<keyword evidence="2" id="KW-1185">Reference proteome</keyword>
<reference evidence="1" key="1">
    <citation type="journal article" date="2014" name="Int. J. Syst. Evol. Microbiol.">
        <title>Complete genome sequence of Corynebacterium casei LMG S-19264T (=DSM 44701T), isolated from a smear-ripened cheese.</title>
        <authorList>
            <consortium name="US DOE Joint Genome Institute (JGI-PGF)"/>
            <person name="Walter F."/>
            <person name="Albersmeier A."/>
            <person name="Kalinowski J."/>
            <person name="Ruckert C."/>
        </authorList>
    </citation>
    <scope>NUCLEOTIDE SEQUENCE</scope>
    <source>
        <strain evidence="1">CGMCC 1.15794</strain>
    </source>
</reference>
<organism evidence="1 2">
    <name type="scientific">Microbacterium album</name>
    <dbReference type="NCBI Taxonomy" id="2053191"/>
    <lineage>
        <taxon>Bacteria</taxon>
        <taxon>Bacillati</taxon>
        <taxon>Actinomycetota</taxon>
        <taxon>Actinomycetes</taxon>
        <taxon>Micrococcales</taxon>
        <taxon>Microbacteriaceae</taxon>
        <taxon>Microbacterium</taxon>
    </lineage>
</organism>
<comment type="caution">
    <text evidence="1">The sequence shown here is derived from an EMBL/GenBank/DDBJ whole genome shotgun (WGS) entry which is preliminary data.</text>
</comment>
<dbReference type="Gene3D" id="3.40.630.30">
    <property type="match status" value="1"/>
</dbReference>
<evidence type="ECO:0008006" key="3">
    <source>
        <dbReference type="Google" id="ProtNLM"/>
    </source>
</evidence>